<proteinExistence type="predicted"/>
<dbReference type="EMBL" id="JACXVP010000001">
    <property type="protein sequence ID" value="KAG5632049.1"/>
    <property type="molecule type" value="Genomic_DNA"/>
</dbReference>
<dbReference type="PANTHER" id="PTHR31286:SF179">
    <property type="entry name" value="RNASE H TYPE-1 DOMAIN-CONTAINING PROTEIN"/>
    <property type="match status" value="1"/>
</dbReference>
<dbReference type="InterPro" id="IPR040256">
    <property type="entry name" value="At4g02000-like"/>
</dbReference>
<protein>
    <submittedName>
        <fullName evidence="2">Uncharacterized protein</fullName>
    </submittedName>
</protein>
<dbReference type="AlphaFoldDB" id="A0A9J6B5U7"/>
<sequence length="153" mass="17086">MDILTGFTFNFFGKETIFSLAAAVGKPLQVDLATSNKMRPSCARFKVKVDLLGKFPNIVNVGIKKKTGEIVAKWVTIKKGRGGARRGNRQIKKKGGSTRDNKKELSDMGKEKENFFHEPKVKNGTRRGGYQIRGGRTQRWNPKEKAGQEDVST</sequence>
<gene>
    <name evidence="2" type="ORF">H5410_003766</name>
</gene>
<evidence type="ECO:0000313" key="2">
    <source>
        <dbReference type="EMBL" id="KAG5632049.1"/>
    </source>
</evidence>
<accession>A0A9J6B5U7</accession>
<dbReference type="Proteomes" id="UP000824120">
    <property type="component" value="Chromosome 1"/>
</dbReference>
<dbReference type="OrthoDB" id="1399756at2759"/>
<feature type="compositionally biased region" description="Basic and acidic residues" evidence="1">
    <location>
        <begin position="141"/>
        <end position="153"/>
    </location>
</feature>
<dbReference type="PANTHER" id="PTHR31286">
    <property type="entry name" value="GLYCINE-RICH CELL WALL STRUCTURAL PROTEIN 1.8-LIKE"/>
    <property type="match status" value="1"/>
</dbReference>
<comment type="caution">
    <text evidence="2">The sequence shown here is derived from an EMBL/GenBank/DDBJ whole genome shotgun (WGS) entry which is preliminary data.</text>
</comment>
<evidence type="ECO:0000256" key="1">
    <source>
        <dbReference type="SAM" id="MobiDB-lite"/>
    </source>
</evidence>
<keyword evidence="3" id="KW-1185">Reference proteome</keyword>
<feature type="region of interest" description="Disordered" evidence="1">
    <location>
        <begin position="81"/>
        <end position="153"/>
    </location>
</feature>
<evidence type="ECO:0000313" key="3">
    <source>
        <dbReference type="Proteomes" id="UP000824120"/>
    </source>
</evidence>
<reference evidence="2 3" key="1">
    <citation type="submission" date="2020-09" db="EMBL/GenBank/DDBJ databases">
        <title>De no assembly of potato wild relative species, Solanum commersonii.</title>
        <authorList>
            <person name="Cho K."/>
        </authorList>
    </citation>
    <scope>NUCLEOTIDE SEQUENCE [LARGE SCALE GENOMIC DNA]</scope>
    <source>
        <strain evidence="2">LZ3.2</strain>
        <tissue evidence="2">Leaf</tissue>
    </source>
</reference>
<feature type="compositionally biased region" description="Basic and acidic residues" evidence="1">
    <location>
        <begin position="97"/>
        <end position="121"/>
    </location>
</feature>
<feature type="compositionally biased region" description="Basic residues" evidence="1">
    <location>
        <begin position="81"/>
        <end position="96"/>
    </location>
</feature>
<organism evidence="2 3">
    <name type="scientific">Solanum commersonii</name>
    <name type="common">Commerson's wild potato</name>
    <name type="synonym">Commerson's nightshade</name>
    <dbReference type="NCBI Taxonomy" id="4109"/>
    <lineage>
        <taxon>Eukaryota</taxon>
        <taxon>Viridiplantae</taxon>
        <taxon>Streptophyta</taxon>
        <taxon>Embryophyta</taxon>
        <taxon>Tracheophyta</taxon>
        <taxon>Spermatophyta</taxon>
        <taxon>Magnoliopsida</taxon>
        <taxon>eudicotyledons</taxon>
        <taxon>Gunneridae</taxon>
        <taxon>Pentapetalae</taxon>
        <taxon>asterids</taxon>
        <taxon>lamiids</taxon>
        <taxon>Solanales</taxon>
        <taxon>Solanaceae</taxon>
        <taxon>Solanoideae</taxon>
        <taxon>Solaneae</taxon>
        <taxon>Solanum</taxon>
    </lineage>
</organism>
<name>A0A9J6B5U7_SOLCO</name>